<organism evidence="1 2">
    <name type="scientific">Halalkalibacter alkalisediminis</name>
    <dbReference type="NCBI Taxonomy" id="935616"/>
    <lineage>
        <taxon>Bacteria</taxon>
        <taxon>Bacillati</taxon>
        <taxon>Bacillota</taxon>
        <taxon>Bacilli</taxon>
        <taxon>Bacillales</taxon>
        <taxon>Bacillaceae</taxon>
        <taxon>Halalkalibacter</taxon>
    </lineage>
</organism>
<sequence length="87" mass="10419">MPWDGKIISGEFDKEVNEFIVQQVKSQTTKSILNKKQTDKLYRYLKSHENDKDGQVITLYDQMFLSLSQEELQSLIRDLEEIQYMYH</sequence>
<gene>
    <name evidence="1" type="ORF">ACFFH4_13890</name>
</gene>
<dbReference type="RefSeq" id="WP_273840444.1">
    <property type="nucleotide sequence ID" value="NZ_JAQQWT010000002.1"/>
</dbReference>
<name>A0ABV6NH89_9BACI</name>
<dbReference type="EMBL" id="JBHLTR010000017">
    <property type="protein sequence ID" value="MFC0560132.1"/>
    <property type="molecule type" value="Genomic_DNA"/>
</dbReference>
<proteinExistence type="predicted"/>
<reference evidence="1 2" key="1">
    <citation type="submission" date="2024-09" db="EMBL/GenBank/DDBJ databases">
        <authorList>
            <person name="Sun Q."/>
            <person name="Mori K."/>
        </authorList>
    </citation>
    <scope>NUCLEOTIDE SEQUENCE [LARGE SCALE GENOMIC DNA]</scope>
    <source>
        <strain evidence="1 2">NCAIM B.02301</strain>
    </source>
</reference>
<comment type="caution">
    <text evidence="1">The sequence shown here is derived from an EMBL/GenBank/DDBJ whole genome shotgun (WGS) entry which is preliminary data.</text>
</comment>
<keyword evidence="2" id="KW-1185">Reference proteome</keyword>
<dbReference type="Proteomes" id="UP001589833">
    <property type="component" value="Unassembled WGS sequence"/>
</dbReference>
<evidence type="ECO:0000313" key="2">
    <source>
        <dbReference type="Proteomes" id="UP001589833"/>
    </source>
</evidence>
<accession>A0ABV6NH89</accession>
<protein>
    <submittedName>
        <fullName evidence="1">Uncharacterized protein</fullName>
    </submittedName>
</protein>
<evidence type="ECO:0000313" key="1">
    <source>
        <dbReference type="EMBL" id="MFC0560132.1"/>
    </source>
</evidence>